<keyword evidence="4 7" id="KW-1133">Transmembrane helix</keyword>
<dbReference type="InterPro" id="IPR040177">
    <property type="entry name" value="SLC30A9"/>
</dbReference>
<sequence length="342" mass="35771">MDERAASTARPAGTGNGIDAAQQEGKDSGGGSSLTVLLAFGANLLVAIAKTVVAGLTGSASLLAEATHSWADTGNEVFLLVGERRARRSPDSSHPLGYGRVGYVYAMFAAIGLFAVGAGVSVWHGIQSLGETGTEEAGYGWGYLVLAIAFVLEGISFLQAFRQSRSGARDRRMPLLHYVGRTSDPMLRAVFAEDACALIGLVIAAAGMGLHQITGQAVWDAIGSILVGVLLGIVAIILVGRNAAFLSGEGGSPALRDHLLQIIAGHADVEQVTFLHTEWVGADQLFVVASVDLVGDVRESVLQEKVQAIEDLLEREPSVSRAVLTLRNPADDSRLLPEHPGA</sequence>
<evidence type="ECO:0000259" key="8">
    <source>
        <dbReference type="Pfam" id="PF01545"/>
    </source>
</evidence>
<feature type="domain" description="Cation efflux protein transmembrane" evidence="8">
    <location>
        <begin position="36"/>
        <end position="236"/>
    </location>
</feature>
<evidence type="ECO:0000256" key="5">
    <source>
        <dbReference type="ARBA" id="ARBA00023136"/>
    </source>
</evidence>
<keyword evidence="5 7" id="KW-0472">Membrane</keyword>
<dbReference type="NCBIfam" id="TIGR01297">
    <property type="entry name" value="CDF"/>
    <property type="match status" value="1"/>
</dbReference>
<dbReference type="InterPro" id="IPR002524">
    <property type="entry name" value="Cation_efflux"/>
</dbReference>
<dbReference type="Gene3D" id="1.20.1510.10">
    <property type="entry name" value="Cation efflux protein transmembrane domain"/>
    <property type="match status" value="1"/>
</dbReference>
<feature type="transmembrane region" description="Helical" evidence="7">
    <location>
        <begin position="103"/>
        <end position="126"/>
    </location>
</feature>
<keyword evidence="10" id="KW-1185">Reference proteome</keyword>
<dbReference type="PANTHER" id="PTHR13414">
    <property type="entry name" value="HUEL-CATION TRANSPORTER"/>
    <property type="match status" value="1"/>
</dbReference>
<evidence type="ECO:0000313" key="10">
    <source>
        <dbReference type="Proteomes" id="UP001597280"/>
    </source>
</evidence>
<comment type="subcellular location">
    <subcellularLocation>
        <location evidence="1">Membrane</location>
        <topology evidence="1">Multi-pass membrane protein</topology>
    </subcellularLocation>
</comment>
<feature type="transmembrane region" description="Helical" evidence="7">
    <location>
        <begin position="190"/>
        <end position="211"/>
    </location>
</feature>
<evidence type="ECO:0000256" key="2">
    <source>
        <dbReference type="ARBA" id="ARBA00022448"/>
    </source>
</evidence>
<evidence type="ECO:0000256" key="3">
    <source>
        <dbReference type="ARBA" id="ARBA00022692"/>
    </source>
</evidence>
<organism evidence="9 10">
    <name type="scientific">Brachybacterium rhamnosum</name>
    <dbReference type="NCBI Taxonomy" id="173361"/>
    <lineage>
        <taxon>Bacteria</taxon>
        <taxon>Bacillati</taxon>
        <taxon>Actinomycetota</taxon>
        <taxon>Actinomycetes</taxon>
        <taxon>Micrococcales</taxon>
        <taxon>Dermabacteraceae</taxon>
        <taxon>Brachybacterium</taxon>
    </lineage>
</organism>
<feature type="region of interest" description="Disordered" evidence="6">
    <location>
        <begin position="1"/>
        <end position="26"/>
    </location>
</feature>
<keyword evidence="2" id="KW-0813">Transport</keyword>
<name>A0ABW4Q142_9MICO</name>
<dbReference type="Proteomes" id="UP001597280">
    <property type="component" value="Unassembled WGS sequence"/>
</dbReference>
<protein>
    <submittedName>
        <fullName evidence="9">Cation diffusion facilitator family transporter</fullName>
    </submittedName>
</protein>
<evidence type="ECO:0000313" key="9">
    <source>
        <dbReference type="EMBL" id="MFD1836040.1"/>
    </source>
</evidence>
<dbReference type="EMBL" id="JBHUFL010000003">
    <property type="protein sequence ID" value="MFD1836040.1"/>
    <property type="molecule type" value="Genomic_DNA"/>
</dbReference>
<feature type="transmembrane region" description="Helical" evidence="7">
    <location>
        <begin position="217"/>
        <end position="239"/>
    </location>
</feature>
<dbReference type="InterPro" id="IPR058533">
    <property type="entry name" value="Cation_efflux_TM"/>
</dbReference>
<keyword evidence="3 7" id="KW-0812">Transmembrane</keyword>
<reference evidence="10" key="1">
    <citation type="journal article" date="2019" name="Int. J. Syst. Evol. Microbiol.">
        <title>The Global Catalogue of Microorganisms (GCM) 10K type strain sequencing project: providing services to taxonomists for standard genome sequencing and annotation.</title>
        <authorList>
            <consortium name="The Broad Institute Genomics Platform"/>
            <consortium name="The Broad Institute Genome Sequencing Center for Infectious Disease"/>
            <person name="Wu L."/>
            <person name="Ma J."/>
        </authorList>
    </citation>
    <scope>NUCLEOTIDE SEQUENCE [LARGE SCALE GENOMIC DNA]</scope>
    <source>
        <strain evidence="10">JCM 11650</strain>
    </source>
</reference>
<evidence type="ECO:0000256" key="6">
    <source>
        <dbReference type="SAM" id="MobiDB-lite"/>
    </source>
</evidence>
<dbReference type="SUPFAM" id="SSF161111">
    <property type="entry name" value="Cation efflux protein transmembrane domain-like"/>
    <property type="match status" value="1"/>
</dbReference>
<evidence type="ECO:0000256" key="7">
    <source>
        <dbReference type="SAM" id="Phobius"/>
    </source>
</evidence>
<evidence type="ECO:0000256" key="4">
    <source>
        <dbReference type="ARBA" id="ARBA00022989"/>
    </source>
</evidence>
<dbReference type="PANTHER" id="PTHR13414:SF9">
    <property type="entry name" value="PROTON-COUPLED ZINC ANTIPORTER SLC30A9, MITOCHONDRIAL"/>
    <property type="match status" value="1"/>
</dbReference>
<comment type="caution">
    <text evidence="9">The sequence shown here is derived from an EMBL/GenBank/DDBJ whole genome shotgun (WGS) entry which is preliminary data.</text>
</comment>
<dbReference type="RefSeq" id="WP_137770599.1">
    <property type="nucleotide sequence ID" value="NZ_BAAAIS010000003.1"/>
</dbReference>
<gene>
    <name evidence="9" type="ORF">ACFSDA_13280</name>
</gene>
<evidence type="ECO:0000256" key="1">
    <source>
        <dbReference type="ARBA" id="ARBA00004141"/>
    </source>
</evidence>
<proteinExistence type="predicted"/>
<dbReference type="Pfam" id="PF01545">
    <property type="entry name" value="Cation_efflux"/>
    <property type="match status" value="1"/>
</dbReference>
<accession>A0ABW4Q142</accession>
<feature type="transmembrane region" description="Helical" evidence="7">
    <location>
        <begin position="138"/>
        <end position="161"/>
    </location>
</feature>
<dbReference type="InterPro" id="IPR027469">
    <property type="entry name" value="Cation_efflux_TMD_sf"/>
</dbReference>